<organism evidence="1 2">
    <name type="scientific">Micromonospora endolithica</name>
    <dbReference type="NCBI Taxonomy" id="230091"/>
    <lineage>
        <taxon>Bacteria</taxon>
        <taxon>Bacillati</taxon>
        <taxon>Actinomycetota</taxon>
        <taxon>Actinomycetes</taxon>
        <taxon>Micromonosporales</taxon>
        <taxon>Micromonosporaceae</taxon>
        <taxon>Micromonospora</taxon>
    </lineage>
</organism>
<keyword evidence="2" id="KW-1185">Reference proteome</keyword>
<dbReference type="EMBL" id="RBAK01000004">
    <property type="protein sequence ID" value="RKN47714.1"/>
    <property type="molecule type" value="Genomic_DNA"/>
</dbReference>
<dbReference type="Proteomes" id="UP000281726">
    <property type="component" value="Unassembled WGS sequence"/>
</dbReference>
<gene>
    <name evidence="1" type="ORF">D7223_13255</name>
</gene>
<dbReference type="OrthoDB" id="3261230at2"/>
<name>A0A3A9ZIU4_9ACTN</name>
<dbReference type="AlphaFoldDB" id="A0A3A9ZIU4"/>
<accession>A0A3A9ZIU4</accession>
<comment type="caution">
    <text evidence="1">The sequence shown here is derived from an EMBL/GenBank/DDBJ whole genome shotgun (WGS) entry which is preliminary data.</text>
</comment>
<sequence>MTSAGHHRRGLAVAGAVGAATVVLAVVGVVAATRDRDGQATPAEETKTPLVVADERCRSTSTGGAKLGDEGRTLTLRGQGKESIGLGYSTLECYWSALGMPDSVKAEVGPTRALDGRRSGDWAGYHASWSYHPDSGLQMVLTLPD</sequence>
<proteinExistence type="predicted"/>
<reference evidence="1 2" key="1">
    <citation type="journal article" date="2004" name="Syst. Appl. Microbiol.">
        <title>Cryptoendolithic actinomycetes from antarctic sandstone rock samples: Micromonospora endolithica sp. nov. and two isolates related to Micromonospora coerulea Jensen 1932.</title>
        <authorList>
            <person name="Hirsch P."/>
            <person name="Mevs U."/>
            <person name="Kroppenstedt R.M."/>
            <person name="Schumann P."/>
            <person name="Stackebrandt E."/>
        </authorList>
    </citation>
    <scope>NUCLEOTIDE SEQUENCE [LARGE SCALE GENOMIC DNA]</scope>
    <source>
        <strain evidence="1 2">JCM 12677</strain>
    </source>
</reference>
<dbReference type="RefSeq" id="WP_120728670.1">
    <property type="nucleotide sequence ID" value="NZ_RBAK01000004.1"/>
</dbReference>
<protein>
    <submittedName>
        <fullName evidence="1">Uncharacterized protein</fullName>
    </submittedName>
</protein>
<evidence type="ECO:0000313" key="1">
    <source>
        <dbReference type="EMBL" id="RKN47714.1"/>
    </source>
</evidence>
<evidence type="ECO:0000313" key="2">
    <source>
        <dbReference type="Proteomes" id="UP000281726"/>
    </source>
</evidence>